<name>A0A3B1CYJ4_9ZZZZ</name>
<dbReference type="InterPro" id="IPR001544">
    <property type="entry name" value="Aminotrans_IV"/>
</dbReference>
<evidence type="ECO:0000256" key="6">
    <source>
        <dbReference type="ARBA" id="ARBA00009320"/>
    </source>
</evidence>
<organism evidence="16">
    <name type="scientific">hydrothermal vent metagenome</name>
    <dbReference type="NCBI Taxonomy" id="652676"/>
    <lineage>
        <taxon>unclassified sequences</taxon>
        <taxon>metagenomes</taxon>
        <taxon>ecological metagenomes</taxon>
    </lineage>
</organism>
<dbReference type="AlphaFoldDB" id="A0A3B1CYJ4"/>
<comment type="pathway">
    <text evidence="3">Amino-acid biosynthesis; L-isoleucine biosynthesis; L-isoleucine from 2-oxobutanoate: step 4/4.</text>
</comment>
<dbReference type="UniPathway" id="UPA00048">
    <property type="reaction ID" value="UER00073"/>
</dbReference>
<evidence type="ECO:0000256" key="13">
    <source>
        <dbReference type="ARBA" id="ARBA00048212"/>
    </source>
</evidence>
<reference evidence="16" key="1">
    <citation type="submission" date="2018-06" db="EMBL/GenBank/DDBJ databases">
        <authorList>
            <person name="Zhirakovskaya E."/>
        </authorList>
    </citation>
    <scope>NUCLEOTIDE SEQUENCE</scope>
</reference>
<comment type="pathway">
    <text evidence="4">Amino-acid biosynthesis; L-valine biosynthesis; L-valine from pyruvate: step 4/4.</text>
</comment>
<comment type="catalytic activity">
    <reaction evidence="13">
        <text>L-valine + 2-oxoglutarate = 3-methyl-2-oxobutanoate + L-glutamate</text>
        <dbReference type="Rhea" id="RHEA:24813"/>
        <dbReference type="ChEBI" id="CHEBI:11851"/>
        <dbReference type="ChEBI" id="CHEBI:16810"/>
        <dbReference type="ChEBI" id="CHEBI:29985"/>
        <dbReference type="ChEBI" id="CHEBI:57762"/>
        <dbReference type="EC" id="2.6.1.42"/>
    </reaction>
</comment>
<dbReference type="GO" id="GO:0009099">
    <property type="term" value="P:L-valine biosynthetic process"/>
    <property type="evidence" value="ECO:0007669"/>
    <property type="project" value="UniProtKB-UniPathway"/>
</dbReference>
<evidence type="ECO:0000256" key="10">
    <source>
        <dbReference type="ARBA" id="ARBA00022679"/>
    </source>
</evidence>
<comment type="catalytic activity">
    <reaction evidence="15">
        <text>L-leucine + 2-oxoglutarate = 4-methyl-2-oxopentanoate + L-glutamate</text>
        <dbReference type="Rhea" id="RHEA:18321"/>
        <dbReference type="ChEBI" id="CHEBI:16810"/>
        <dbReference type="ChEBI" id="CHEBI:17865"/>
        <dbReference type="ChEBI" id="CHEBI:29985"/>
        <dbReference type="ChEBI" id="CHEBI:57427"/>
        <dbReference type="EC" id="2.6.1.42"/>
    </reaction>
</comment>
<comment type="cofactor">
    <cofactor evidence="1">
        <name>pyridoxal 5'-phosphate</name>
        <dbReference type="ChEBI" id="CHEBI:597326"/>
    </cofactor>
</comment>
<keyword evidence="10 16" id="KW-0808">Transferase</keyword>
<keyword evidence="9" id="KW-0028">Amino-acid biosynthesis</keyword>
<dbReference type="Gene3D" id="3.20.10.10">
    <property type="entry name" value="D-amino Acid Aminotransferase, subunit A, domain 2"/>
    <property type="match status" value="1"/>
</dbReference>
<dbReference type="InterPro" id="IPR036038">
    <property type="entry name" value="Aminotransferase-like"/>
</dbReference>
<protein>
    <recommendedName>
        <fullName evidence="7">branched-chain-amino-acid transaminase</fullName>
        <ecNumber evidence="7">2.6.1.42</ecNumber>
    </recommendedName>
</protein>
<evidence type="ECO:0000256" key="12">
    <source>
        <dbReference type="ARBA" id="ARBA00023304"/>
    </source>
</evidence>
<keyword evidence="12" id="KW-0100">Branched-chain amino acid biosynthesis</keyword>
<dbReference type="PROSITE" id="PS00770">
    <property type="entry name" value="AA_TRANSFER_CLASS_4"/>
    <property type="match status" value="1"/>
</dbReference>
<comment type="similarity">
    <text evidence="6">Belongs to the class-IV pyridoxal-phosphate-dependent aminotransferase family.</text>
</comment>
<dbReference type="InterPro" id="IPR018300">
    <property type="entry name" value="Aminotrans_IV_CS"/>
</dbReference>
<evidence type="ECO:0000256" key="2">
    <source>
        <dbReference type="ARBA" id="ARBA00003109"/>
    </source>
</evidence>
<dbReference type="InterPro" id="IPR033939">
    <property type="entry name" value="BCAT_family"/>
</dbReference>
<dbReference type="InterPro" id="IPR050571">
    <property type="entry name" value="Class-IV_PLP-Dep_Aminotrnsfr"/>
</dbReference>
<dbReference type="PANTHER" id="PTHR42743:SF11">
    <property type="entry name" value="AMINODEOXYCHORISMATE LYASE"/>
    <property type="match status" value="1"/>
</dbReference>
<dbReference type="GO" id="GO:0052654">
    <property type="term" value="F:L-leucine-2-oxoglutarate transaminase activity"/>
    <property type="evidence" value="ECO:0007669"/>
    <property type="project" value="RHEA"/>
</dbReference>
<gene>
    <name evidence="16" type="ORF">MNBD_NITROSPINAE05-312</name>
</gene>
<dbReference type="GO" id="GO:0005829">
    <property type="term" value="C:cytosol"/>
    <property type="evidence" value="ECO:0007669"/>
    <property type="project" value="TreeGrafter"/>
</dbReference>
<dbReference type="UniPathway" id="UPA00049">
    <property type="reaction ID" value="UER00062"/>
</dbReference>
<dbReference type="SUPFAM" id="SSF56752">
    <property type="entry name" value="D-aminoacid aminotransferase-like PLP-dependent enzymes"/>
    <property type="match status" value="1"/>
</dbReference>
<evidence type="ECO:0000256" key="7">
    <source>
        <dbReference type="ARBA" id="ARBA00013053"/>
    </source>
</evidence>
<comment type="pathway">
    <text evidence="5">Amino-acid biosynthesis; L-leucine biosynthesis; L-leucine from 3-methyl-2-oxobutanoate: step 4/4.</text>
</comment>
<dbReference type="Gene3D" id="3.30.470.10">
    <property type="match status" value="1"/>
</dbReference>
<evidence type="ECO:0000256" key="9">
    <source>
        <dbReference type="ARBA" id="ARBA00022605"/>
    </source>
</evidence>
<sequence>MEKSEKIWLDGKMVPWHEANVHVLTHTLHYGLGVFEGIRCYQTTDRKSIIFRLKEHVDRLFNSAIILGIKIPFSNEEIFSTILDVVRVNKLDECYIRPIAFLGDNKMGLNPNGVDVRVAIAAWPWGAYLGDDGINKGIRVRISSFTRHHINVTMTRAKACGYYINSIMAKAEAVQDGYDEAILLDPNGYVSEGSGENIFVLYKGKLCTPSLSCSNLEGITRDAVIEICKDMNIPVEERNMTRDELYIADEIFLTGTAAEITPVREVDNRTIGAGIKGPVTDKIQKTFFDIVRGNNPKFKHWLTEV</sequence>
<dbReference type="FunFam" id="3.20.10.10:FF:000001">
    <property type="entry name" value="Branched-chain-amino-acid aminotransferase"/>
    <property type="match status" value="1"/>
</dbReference>
<evidence type="ECO:0000313" key="16">
    <source>
        <dbReference type="EMBL" id="VAX28994.1"/>
    </source>
</evidence>
<dbReference type="NCBIfam" id="NF005146">
    <property type="entry name" value="PRK06606.1"/>
    <property type="match status" value="1"/>
</dbReference>
<keyword evidence="11" id="KW-0663">Pyridoxal phosphate</keyword>
<dbReference type="EMBL" id="UOGG01000073">
    <property type="protein sequence ID" value="VAX28994.1"/>
    <property type="molecule type" value="Genomic_DNA"/>
</dbReference>
<evidence type="ECO:0000256" key="5">
    <source>
        <dbReference type="ARBA" id="ARBA00005072"/>
    </source>
</evidence>
<dbReference type="InterPro" id="IPR043131">
    <property type="entry name" value="BCAT-like_N"/>
</dbReference>
<dbReference type="EC" id="2.6.1.42" evidence="7"/>
<dbReference type="InterPro" id="IPR043132">
    <property type="entry name" value="BCAT-like_C"/>
</dbReference>
<dbReference type="GO" id="GO:0052656">
    <property type="term" value="F:L-isoleucine-2-oxoglutarate transaminase activity"/>
    <property type="evidence" value="ECO:0007669"/>
    <property type="project" value="RHEA"/>
</dbReference>
<dbReference type="PANTHER" id="PTHR42743">
    <property type="entry name" value="AMINO-ACID AMINOTRANSFERASE"/>
    <property type="match status" value="1"/>
</dbReference>
<keyword evidence="8 16" id="KW-0032">Aminotransferase</keyword>
<accession>A0A3B1CYJ4</accession>
<comment type="function">
    <text evidence="2">Acts on leucine, isoleucine and valine.</text>
</comment>
<dbReference type="GO" id="GO:0052655">
    <property type="term" value="F:L-valine-2-oxoglutarate transaminase activity"/>
    <property type="evidence" value="ECO:0007669"/>
    <property type="project" value="RHEA"/>
</dbReference>
<proteinExistence type="inferred from homology"/>
<evidence type="ECO:0000256" key="14">
    <source>
        <dbReference type="ARBA" id="ARBA00048798"/>
    </source>
</evidence>
<dbReference type="Pfam" id="PF01063">
    <property type="entry name" value="Aminotran_4"/>
    <property type="match status" value="1"/>
</dbReference>
<evidence type="ECO:0000256" key="11">
    <source>
        <dbReference type="ARBA" id="ARBA00022898"/>
    </source>
</evidence>
<comment type="catalytic activity">
    <reaction evidence="14">
        <text>L-isoleucine + 2-oxoglutarate = (S)-3-methyl-2-oxopentanoate + L-glutamate</text>
        <dbReference type="Rhea" id="RHEA:24801"/>
        <dbReference type="ChEBI" id="CHEBI:16810"/>
        <dbReference type="ChEBI" id="CHEBI:29985"/>
        <dbReference type="ChEBI" id="CHEBI:35146"/>
        <dbReference type="ChEBI" id="CHEBI:58045"/>
        <dbReference type="EC" id="2.6.1.42"/>
    </reaction>
</comment>
<dbReference type="UniPathway" id="UPA00047">
    <property type="reaction ID" value="UER00058"/>
</dbReference>
<evidence type="ECO:0000256" key="4">
    <source>
        <dbReference type="ARBA" id="ARBA00004931"/>
    </source>
</evidence>
<dbReference type="InterPro" id="IPR005785">
    <property type="entry name" value="B_amino_transI"/>
</dbReference>
<evidence type="ECO:0000256" key="3">
    <source>
        <dbReference type="ARBA" id="ARBA00004824"/>
    </source>
</evidence>
<evidence type="ECO:0000256" key="15">
    <source>
        <dbReference type="ARBA" id="ARBA00049229"/>
    </source>
</evidence>
<evidence type="ECO:0000256" key="8">
    <source>
        <dbReference type="ARBA" id="ARBA00022576"/>
    </source>
</evidence>
<dbReference type="GO" id="GO:0009097">
    <property type="term" value="P:isoleucine biosynthetic process"/>
    <property type="evidence" value="ECO:0007669"/>
    <property type="project" value="UniProtKB-UniPathway"/>
</dbReference>
<evidence type="ECO:0000256" key="1">
    <source>
        <dbReference type="ARBA" id="ARBA00001933"/>
    </source>
</evidence>
<dbReference type="NCBIfam" id="TIGR01122">
    <property type="entry name" value="ilvE_I"/>
    <property type="match status" value="1"/>
</dbReference>
<dbReference type="CDD" id="cd01557">
    <property type="entry name" value="BCAT_beta_family"/>
    <property type="match status" value="1"/>
</dbReference>
<dbReference type="GO" id="GO:0009098">
    <property type="term" value="P:L-leucine biosynthetic process"/>
    <property type="evidence" value="ECO:0007669"/>
    <property type="project" value="UniProtKB-UniPathway"/>
</dbReference>